<keyword evidence="1" id="KW-1133">Transmembrane helix</keyword>
<keyword evidence="4" id="KW-1185">Reference proteome</keyword>
<evidence type="ECO:0000256" key="1">
    <source>
        <dbReference type="SAM" id="Phobius"/>
    </source>
</evidence>
<protein>
    <submittedName>
        <fullName evidence="3">Uncharacterized protein</fullName>
    </submittedName>
</protein>
<dbReference type="RefSeq" id="WP_380048616.1">
    <property type="nucleotide sequence ID" value="NZ_JBHLTC010000018.1"/>
</dbReference>
<evidence type="ECO:0000313" key="4">
    <source>
        <dbReference type="Proteomes" id="UP001589890"/>
    </source>
</evidence>
<keyword evidence="2" id="KW-0732">Signal</keyword>
<feature type="transmembrane region" description="Helical" evidence="1">
    <location>
        <begin position="152"/>
        <end position="174"/>
    </location>
</feature>
<proteinExistence type="predicted"/>
<evidence type="ECO:0000256" key="2">
    <source>
        <dbReference type="SAM" id="SignalP"/>
    </source>
</evidence>
<keyword evidence="1" id="KW-0472">Membrane</keyword>
<organism evidence="3 4">
    <name type="scientific">Kribbella deserti</name>
    <dbReference type="NCBI Taxonomy" id="1926257"/>
    <lineage>
        <taxon>Bacteria</taxon>
        <taxon>Bacillati</taxon>
        <taxon>Actinomycetota</taxon>
        <taxon>Actinomycetes</taxon>
        <taxon>Propionibacteriales</taxon>
        <taxon>Kribbellaceae</taxon>
        <taxon>Kribbella</taxon>
    </lineage>
</organism>
<comment type="caution">
    <text evidence="3">The sequence shown here is derived from an EMBL/GenBank/DDBJ whole genome shotgun (WGS) entry which is preliminary data.</text>
</comment>
<dbReference type="EMBL" id="JBHLTC010000018">
    <property type="protein sequence ID" value="MFC0625820.1"/>
    <property type="molecule type" value="Genomic_DNA"/>
</dbReference>
<feature type="chain" id="PRO_5046240848" evidence="2">
    <location>
        <begin position="25"/>
        <end position="188"/>
    </location>
</feature>
<feature type="signal peptide" evidence="2">
    <location>
        <begin position="1"/>
        <end position="24"/>
    </location>
</feature>
<dbReference type="Proteomes" id="UP001589890">
    <property type="component" value="Unassembled WGS sequence"/>
</dbReference>
<keyword evidence="1" id="KW-0812">Transmembrane</keyword>
<gene>
    <name evidence="3" type="ORF">ACFFGN_17205</name>
</gene>
<name>A0ABV6QMF0_9ACTN</name>
<sequence length="188" mass="20499">MRRLIKLAAAVAALGMLTTPTAYAATEPVDVVHTEITQVGPYKLKTSFSQWPLRAEKSLDFLFEPEGGIQGLKAEVRPISPKGSVLLAQAQSTPDGTKLARHPRALDKWGFDIVALTSPGTWRFEYEIDGPKGRGTGVLEIPVGNRPGPPAALAWSLGLLPLAAVIPLGSLLWLRTRTGRRREAWTWR</sequence>
<evidence type="ECO:0000313" key="3">
    <source>
        <dbReference type="EMBL" id="MFC0625820.1"/>
    </source>
</evidence>
<reference evidence="3 4" key="1">
    <citation type="submission" date="2024-09" db="EMBL/GenBank/DDBJ databases">
        <authorList>
            <person name="Sun Q."/>
            <person name="Mori K."/>
        </authorList>
    </citation>
    <scope>NUCLEOTIDE SEQUENCE [LARGE SCALE GENOMIC DNA]</scope>
    <source>
        <strain evidence="3 4">CGMCC 1.15906</strain>
    </source>
</reference>
<accession>A0ABV6QMF0</accession>